<evidence type="ECO:0008006" key="4">
    <source>
        <dbReference type="Google" id="ProtNLM"/>
    </source>
</evidence>
<reference evidence="2" key="1">
    <citation type="submission" date="2021-04" db="EMBL/GenBank/DDBJ databases">
        <title>Difference and commonality of drug resistance evolution in various bacteria. and drug sensitivity profiles.</title>
        <authorList>
            <person name="Maeda T."/>
            <person name="Shibai A."/>
            <person name="Kawada K."/>
            <person name="Kotani H."/>
            <person name="Tarusawa Y."/>
            <person name="Tanabe K."/>
            <person name="Furusawa C."/>
        </authorList>
    </citation>
    <scope>NUCLEOTIDE SEQUENCE</scope>
    <source>
        <strain evidence="2">JCM 8580</strain>
    </source>
</reference>
<feature type="transmembrane region" description="Helical" evidence="1">
    <location>
        <begin position="366"/>
        <end position="384"/>
    </location>
</feature>
<feature type="transmembrane region" description="Helical" evidence="1">
    <location>
        <begin position="338"/>
        <end position="360"/>
    </location>
</feature>
<sequence length="594" mass="62816">MSNNVSLQILLRAVDQASRPFKSIQDASRTLSAAIGTTQNQLQELNGQAAQIEGFRHTRAQVTATGQALEKARQDTAALAIQLKMSGQPTLMQAQAMDQARKSTAALEQQHISLRLSLQRQRQELGKAGINTRTLVTDERRVRTSVSETTVQLERQQTALTHVNAQRTKITQISDRYQAGKALADKVSATGAASMTVAKTGLALLKPGYDAAQKNAVSQGRSVMETASGSVADTGTMLTTANGHPGQPVALREGNLGGDLAGLQSAYEALSTQLFAQQESSLRGLVQSATNFMLTLDGWIQRNQGLAQTIGVITTVVTVAAGAIGGIGMVAGPVIGAINGIIAVAGLLGTVSTTVFGGIIAIIGAVSWPVIAAVAAIAAGALLVRKYWEPLSAIFGGVMQGIIEAFAPFEGVISRLQPVFDWLGEKLQAVWQWFADLIAPVKATQDTLASCRDFGLMVGQALSAAFFAPLNIVTTLWDKASGLLESLGLVKKESAELEKVARSAPSRMAVQPVLPTFSSETTAVSANTQPWQPVKAPAGNSSGHIDNSSTALNFYLNAPPEQGQQLRRQIISILEEHERNKSINQNSAMRHNGG</sequence>
<dbReference type="Proteomes" id="UP000682928">
    <property type="component" value="Chromosome"/>
</dbReference>
<keyword evidence="1" id="KW-0812">Transmembrane</keyword>
<accession>A0AA86ITG7</accession>
<dbReference type="AlphaFoldDB" id="A0AA86ITG7"/>
<dbReference type="EMBL" id="AP024590">
    <property type="protein sequence ID" value="BCU54062.1"/>
    <property type="molecule type" value="Genomic_DNA"/>
</dbReference>
<name>A0AA86ITG7_9ENTR</name>
<keyword evidence="1" id="KW-1133">Transmembrane helix</keyword>
<organism evidence="2 3">
    <name type="scientific">Enterobacter kobei</name>
    <dbReference type="NCBI Taxonomy" id="208224"/>
    <lineage>
        <taxon>Bacteria</taxon>
        <taxon>Pseudomonadati</taxon>
        <taxon>Pseudomonadota</taxon>
        <taxon>Gammaproteobacteria</taxon>
        <taxon>Enterobacterales</taxon>
        <taxon>Enterobacteriaceae</taxon>
        <taxon>Enterobacter</taxon>
        <taxon>Enterobacter cloacae complex</taxon>
    </lineage>
</organism>
<protein>
    <recommendedName>
        <fullName evidence="4">Phage tail tape measure protein</fullName>
    </recommendedName>
</protein>
<proteinExistence type="predicted"/>
<evidence type="ECO:0000313" key="3">
    <source>
        <dbReference type="Proteomes" id="UP000682928"/>
    </source>
</evidence>
<keyword evidence="1" id="KW-0472">Membrane</keyword>
<dbReference type="InterPro" id="IPR010090">
    <property type="entry name" value="Phage_tape_meas"/>
</dbReference>
<evidence type="ECO:0000313" key="2">
    <source>
        <dbReference type="EMBL" id="BCU54062.1"/>
    </source>
</evidence>
<feature type="transmembrane region" description="Helical" evidence="1">
    <location>
        <begin position="310"/>
        <end position="331"/>
    </location>
</feature>
<gene>
    <name evidence="2" type="ORF">ENKO_06560</name>
</gene>
<dbReference type="NCBIfam" id="TIGR01760">
    <property type="entry name" value="tape_meas_TP901"/>
    <property type="match status" value="1"/>
</dbReference>
<dbReference type="RefSeq" id="WP_088221792.1">
    <property type="nucleotide sequence ID" value="NZ_AP024590.1"/>
</dbReference>
<evidence type="ECO:0000256" key="1">
    <source>
        <dbReference type="SAM" id="Phobius"/>
    </source>
</evidence>